<comment type="function">
    <text evidence="5 8">Allows the formation of correctly charged Gln-tRNA(Gln) through the transamidation of misacylated Glu-tRNA(Gln) in organisms which lack glutaminyl-tRNA synthetase. The reaction takes place in the presence of glutamine and ATP through an activated gamma-phospho-Glu-tRNA(Gln). The GatDE system is specific for glutamate and does not act on aspartate.</text>
</comment>
<evidence type="ECO:0000313" key="12">
    <source>
        <dbReference type="EMBL" id="OIR21274.1"/>
    </source>
</evidence>
<dbReference type="Pfam" id="PF17763">
    <property type="entry name" value="Asparaginase_C"/>
    <property type="match status" value="1"/>
</dbReference>
<dbReference type="GO" id="GO:0006450">
    <property type="term" value="P:regulation of translational fidelity"/>
    <property type="evidence" value="ECO:0007669"/>
    <property type="project" value="InterPro"/>
</dbReference>
<evidence type="ECO:0000259" key="11">
    <source>
        <dbReference type="Pfam" id="PF18195"/>
    </source>
</evidence>
<dbReference type="InterPro" id="IPR011878">
    <property type="entry name" value="GatD"/>
</dbReference>
<evidence type="ECO:0000259" key="10">
    <source>
        <dbReference type="Pfam" id="PF17763"/>
    </source>
</evidence>
<dbReference type="HAMAP" id="MF_00586">
    <property type="entry name" value="GatD"/>
    <property type="match status" value="1"/>
</dbReference>
<dbReference type="Gene3D" id="3.40.50.1170">
    <property type="entry name" value="L-asparaginase, N-terminal domain"/>
    <property type="match status" value="1"/>
</dbReference>
<dbReference type="PROSITE" id="PS00144">
    <property type="entry name" value="ASN_GLN_ASE_1"/>
    <property type="match status" value="1"/>
</dbReference>
<dbReference type="InterPro" id="IPR006034">
    <property type="entry name" value="Asparaginase/glutaminase-like"/>
</dbReference>
<evidence type="ECO:0000256" key="4">
    <source>
        <dbReference type="ARBA" id="ARBA00022917"/>
    </source>
</evidence>
<dbReference type="InterPro" id="IPR020827">
    <property type="entry name" value="Asparaginase/glutaminase_AS1"/>
</dbReference>
<feature type="active site" evidence="5 7">
    <location>
        <position position="173"/>
    </location>
</feature>
<accession>A0A1J5TJZ1</accession>
<dbReference type="NCBIfam" id="NF003217">
    <property type="entry name" value="PRK04183.1"/>
    <property type="match status" value="1"/>
</dbReference>
<dbReference type="PROSITE" id="PS51732">
    <property type="entry name" value="ASN_GLN_ASE_3"/>
    <property type="match status" value="1"/>
</dbReference>
<evidence type="ECO:0000256" key="3">
    <source>
        <dbReference type="ARBA" id="ARBA00022840"/>
    </source>
</evidence>
<dbReference type="GO" id="GO:0016740">
    <property type="term" value="F:transferase activity"/>
    <property type="evidence" value="ECO:0007669"/>
    <property type="project" value="UniProtKB-KW"/>
</dbReference>
<feature type="active site" evidence="5">
    <location>
        <position position="251"/>
    </location>
</feature>
<evidence type="ECO:0000256" key="5">
    <source>
        <dbReference type="HAMAP-Rule" id="MF_00586"/>
    </source>
</evidence>
<comment type="subunit">
    <text evidence="5 8">Heterodimer of GatD and GatE.</text>
</comment>
<name>A0A1J5TJZ1_9ARCH</name>
<dbReference type="InterPro" id="IPR027474">
    <property type="entry name" value="L-asparaginase_N"/>
</dbReference>
<evidence type="ECO:0000256" key="6">
    <source>
        <dbReference type="PROSITE-ProRule" id="PRU10099"/>
    </source>
</evidence>
<evidence type="ECO:0000256" key="2">
    <source>
        <dbReference type="ARBA" id="ARBA00022741"/>
    </source>
</evidence>
<dbReference type="SUPFAM" id="SSF53774">
    <property type="entry name" value="Glutaminase/Asparaginase"/>
    <property type="match status" value="1"/>
</dbReference>
<dbReference type="EMBL" id="MIZA01000001">
    <property type="protein sequence ID" value="OIR21274.1"/>
    <property type="molecule type" value="Genomic_DNA"/>
</dbReference>
<keyword evidence="3 5" id="KW-0067">ATP-binding</keyword>
<keyword evidence="4 5" id="KW-0648">Protein biosynthesis</keyword>
<dbReference type="InterPro" id="IPR027473">
    <property type="entry name" value="L-asparaginase_C"/>
</dbReference>
<evidence type="ECO:0000313" key="13">
    <source>
        <dbReference type="Proteomes" id="UP000183080"/>
    </source>
</evidence>
<dbReference type="Gene3D" id="2.30.30.520">
    <property type="match status" value="1"/>
</dbReference>
<sequence>MPKLAEKFISDNGANIYDKVKITNKDQTFEGIIMPRNNFSGEHIVVIKLDNGYNIGVSTEDAEMNVIEKAKEKPKKELKNKKNKNLKDITILGTGGTIASFVDYKTGAVSPAITAEQLVNSVSSLKEIANIEAEPLLSLASEDMEPKHWEQMAVKVEEIHSKKDHGIIVGHGTDTMGYSAAALSFQLPELSNPVIFTGSQRSPDRPSSDAHLNLEGAAKAAMTDLGEVSIAMHETTDDVGVAIWRGTRTRKNHSSKRNAFTSLNDEPIGIVNEKIEWKGKYKPICDKTTIKPGFDENIAMVWAHPGFKAEDWENTITSKKGVVIAGTGLGHINSNLLDSIGKTAKDIPVAMSTQCLAGTTNLNVYRNGRELIEKGVVETHDTLPETSLVKMMWLTKHEPNKVGELMGVNLVGELSNSRKLI</sequence>
<feature type="domain" description="GatD N-terminal" evidence="11">
    <location>
        <begin position="15"/>
        <end position="67"/>
    </location>
</feature>
<dbReference type="InterPro" id="IPR040919">
    <property type="entry name" value="Asparaginase_C"/>
</dbReference>
<dbReference type="GO" id="GO:0005524">
    <property type="term" value="F:ATP binding"/>
    <property type="evidence" value="ECO:0007669"/>
    <property type="project" value="UniProtKB-KW"/>
</dbReference>
<dbReference type="EC" id="6.3.5.-" evidence="5 8"/>
<feature type="domain" description="L-asparaginase N-terminal" evidence="9">
    <location>
        <begin position="89"/>
        <end position="280"/>
    </location>
</feature>
<dbReference type="PIRSF" id="PIRSF500175">
    <property type="entry name" value="Glu_ADT_D"/>
    <property type="match status" value="1"/>
</dbReference>
<dbReference type="InterPro" id="IPR006033">
    <property type="entry name" value="AsnA_fam"/>
</dbReference>
<feature type="active site" evidence="5 6">
    <location>
        <position position="97"/>
    </location>
</feature>
<dbReference type="SUPFAM" id="SSF141300">
    <property type="entry name" value="GatD N-terminal domain-like"/>
    <property type="match status" value="1"/>
</dbReference>
<dbReference type="AlphaFoldDB" id="A0A1J5TJZ1"/>
<comment type="similarity">
    <text evidence="5 8">Belongs to the asparaginase 1 family. GatD subfamily.</text>
</comment>
<organism evidence="12 13">
    <name type="scientific">Marine Group III euryarchaeote CG-Epi1</name>
    <dbReference type="NCBI Taxonomy" id="1888995"/>
    <lineage>
        <taxon>Archaea</taxon>
        <taxon>Methanobacteriati</taxon>
        <taxon>Thermoplasmatota</taxon>
        <taxon>Thermoplasmata</taxon>
        <taxon>Candidatus Thermoprofundales</taxon>
    </lineage>
</organism>
<dbReference type="NCBIfam" id="TIGR00519">
    <property type="entry name" value="asnASE_I"/>
    <property type="match status" value="1"/>
</dbReference>
<dbReference type="STRING" id="1888995.BD935_00640"/>
<protein>
    <recommendedName>
        <fullName evidence="5 8">Glutamyl-tRNA(Gln) amidotransferase subunit D</fullName>
        <shortName evidence="5">Glu-ADT subunit D</shortName>
        <ecNumber evidence="5 8">6.3.5.-</ecNumber>
    </recommendedName>
</protein>
<dbReference type="Pfam" id="PF18195">
    <property type="entry name" value="GatD_N"/>
    <property type="match status" value="1"/>
</dbReference>
<dbReference type="Proteomes" id="UP000183080">
    <property type="component" value="Unassembled WGS sequence"/>
</dbReference>
<dbReference type="PROSITE" id="PS00917">
    <property type="entry name" value="ASN_GLN_ASE_2"/>
    <property type="match status" value="1"/>
</dbReference>
<reference evidence="12 13" key="1">
    <citation type="submission" date="2016-08" db="EMBL/GenBank/DDBJ databases">
        <title>New Insights into Marine Group III Euryarchaeota, from dark to light.</title>
        <authorList>
            <person name="Haro-Moreno J.M."/>
            <person name="Rodriguez-Valera F."/>
            <person name="Lopez-Garcia P."/>
            <person name="Moreira D."/>
            <person name="Martin-Cuadrado A.B."/>
        </authorList>
    </citation>
    <scope>NUCLEOTIDE SEQUENCE [LARGE SCALE GENOMIC DNA]</scope>
    <source>
        <strain evidence="12">CG-Epi1</strain>
    </source>
</reference>
<dbReference type="PANTHER" id="PTHR11707">
    <property type="entry name" value="L-ASPARAGINASE"/>
    <property type="match status" value="1"/>
</dbReference>
<feature type="domain" description="Asparaginase/glutaminase C-terminal" evidence="10">
    <location>
        <begin position="297"/>
        <end position="398"/>
    </location>
</feature>
<gene>
    <name evidence="5" type="primary">gatD</name>
    <name evidence="12" type="ORF">BD935_00640</name>
</gene>
<dbReference type="InterPro" id="IPR027475">
    <property type="entry name" value="Asparaginase/glutaminase_AS2"/>
</dbReference>
<evidence type="ECO:0000256" key="1">
    <source>
        <dbReference type="ARBA" id="ARBA00022598"/>
    </source>
</evidence>
<dbReference type="GO" id="GO:0004067">
    <property type="term" value="F:asparaginase activity"/>
    <property type="evidence" value="ECO:0007669"/>
    <property type="project" value="UniProtKB-UniRule"/>
</dbReference>
<dbReference type="GO" id="GO:0050567">
    <property type="term" value="F:glutaminyl-tRNA synthase (glutamine-hydrolyzing) activity"/>
    <property type="evidence" value="ECO:0007669"/>
    <property type="project" value="UniProtKB-UniRule"/>
</dbReference>
<dbReference type="InterPro" id="IPR037152">
    <property type="entry name" value="L-asparaginase_N_sf"/>
</dbReference>
<dbReference type="PANTHER" id="PTHR11707:SF28">
    <property type="entry name" value="60 KDA LYSOPHOSPHOLIPASE"/>
    <property type="match status" value="1"/>
</dbReference>
<comment type="caution">
    <text evidence="12">The sequence shown here is derived from an EMBL/GenBank/DDBJ whole genome shotgun (WGS) entry which is preliminary data.</text>
</comment>
<dbReference type="InterPro" id="IPR040918">
    <property type="entry name" value="GatD_N"/>
</dbReference>
<evidence type="ECO:0000259" key="9">
    <source>
        <dbReference type="Pfam" id="PF00710"/>
    </source>
</evidence>
<dbReference type="Pfam" id="PF00710">
    <property type="entry name" value="Asparaginase"/>
    <property type="match status" value="1"/>
</dbReference>
<proteinExistence type="inferred from homology"/>
<dbReference type="NCBIfam" id="TIGR02153">
    <property type="entry name" value="gatD_arch"/>
    <property type="match status" value="1"/>
</dbReference>
<keyword evidence="12" id="KW-0808">Transferase</keyword>
<dbReference type="Gene3D" id="3.40.50.40">
    <property type="match status" value="1"/>
</dbReference>
<comment type="catalytic activity">
    <reaction evidence="5 8">
        <text>L-glutamyl-tRNA(Gln) + L-glutamine + ATP + H2O = L-glutaminyl-tRNA(Gln) + L-glutamate + ADP + phosphate + H(+)</text>
        <dbReference type="Rhea" id="RHEA:17521"/>
        <dbReference type="Rhea" id="RHEA-COMP:9681"/>
        <dbReference type="Rhea" id="RHEA-COMP:9684"/>
        <dbReference type="ChEBI" id="CHEBI:15377"/>
        <dbReference type="ChEBI" id="CHEBI:15378"/>
        <dbReference type="ChEBI" id="CHEBI:29985"/>
        <dbReference type="ChEBI" id="CHEBI:30616"/>
        <dbReference type="ChEBI" id="CHEBI:43474"/>
        <dbReference type="ChEBI" id="CHEBI:58359"/>
        <dbReference type="ChEBI" id="CHEBI:78520"/>
        <dbReference type="ChEBI" id="CHEBI:78521"/>
        <dbReference type="ChEBI" id="CHEBI:456216"/>
    </reaction>
</comment>
<evidence type="ECO:0000256" key="7">
    <source>
        <dbReference type="PROSITE-ProRule" id="PRU10100"/>
    </source>
</evidence>
<dbReference type="SMART" id="SM00870">
    <property type="entry name" value="Asparaginase"/>
    <property type="match status" value="1"/>
</dbReference>
<keyword evidence="2 5" id="KW-0547">Nucleotide-binding</keyword>
<dbReference type="PRINTS" id="PR00139">
    <property type="entry name" value="ASNGLNASE"/>
</dbReference>
<dbReference type="GO" id="GO:0006412">
    <property type="term" value="P:translation"/>
    <property type="evidence" value="ECO:0007669"/>
    <property type="project" value="UniProtKB-UniRule"/>
</dbReference>
<keyword evidence="1 5" id="KW-0436">Ligase</keyword>
<dbReference type="SFLD" id="SFLDS00057">
    <property type="entry name" value="Glutaminase/Asparaginase"/>
    <property type="match status" value="1"/>
</dbReference>
<dbReference type="InterPro" id="IPR036152">
    <property type="entry name" value="Asp/glu_Ase-like_sf"/>
</dbReference>
<dbReference type="GO" id="GO:0006520">
    <property type="term" value="P:amino acid metabolic process"/>
    <property type="evidence" value="ECO:0007669"/>
    <property type="project" value="InterPro"/>
</dbReference>
<dbReference type="PIRSF" id="PIRSF001220">
    <property type="entry name" value="L-ASNase_gatD"/>
    <property type="match status" value="1"/>
</dbReference>
<dbReference type="InterPro" id="IPR037222">
    <property type="entry name" value="GatD_N_sf"/>
</dbReference>
<evidence type="ECO:0000256" key="8">
    <source>
        <dbReference type="RuleBase" id="RU004457"/>
    </source>
</evidence>
<feature type="active site" evidence="5">
    <location>
        <position position="174"/>
    </location>
</feature>